<evidence type="ECO:0000256" key="10">
    <source>
        <dbReference type="RuleBase" id="RU003691"/>
    </source>
</evidence>
<sequence length="476" mass="49386">MTTLTPDICIIGAGSAGLTVAAAACAFGVEVVLIEEAAMGGDCLNTGCVPSKALIAAAHHAENFRRAPLFGIDGGAPRADLAKVRDHVRGVIAGIAPHDSAERFEGLGATVIRASARFTGPDTVVAGEATIRARRFVIASGSRAAVPPVPGLGDVPYLTNETVFDLGVLPEHLLVIGGGPIGLELAQAFRRLGAAVTVVESGTPFKHEDADLAAIVRGALDAEGVGIVEQAKVLSVAPAEGGGIRLTLEAGGETRDLAGSHLLVATGRSARIDGLALEAAGVEASPAGIKVDSGLRTSNRRIYAIGDCVAGSFRFTHWAGYHAGLAVRAILFRLPIRENRTILPYCTYTDPEIGRVGLDEASARARFGAAVRVLDAPFSGNDRARAERRCDGLLRIVVGRRGRILGAACAGPGAGEILSLFAVAIAGGLTVQHLASTVFPYPTLSEIAKRAALTYYADAPANPWVRRIVRLLRRFG</sequence>
<evidence type="ECO:0000256" key="5">
    <source>
        <dbReference type="ARBA" id="ARBA00023002"/>
    </source>
</evidence>
<name>A0A1E3GYQ6_9HYPH</name>
<dbReference type="PRINTS" id="PR00368">
    <property type="entry name" value="FADPNR"/>
</dbReference>
<comment type="cofactor">
    <cofactor evidence="8">
        <name>FAD</name>
        <dbReference type="ChEBI" id="CHEBI:57692"/>
    </cofactor>
    <text evidence="8">Binds 1 FAD per subunit.</text>
</comment>
<dbReference type="PRINTS" id="PR00411">
    <property type="entry name" value="PNDRDTASEI"/>
</dbReference>
<evidence type="ECO:0000256" key="8">
    <source>
        <dbReference type="PIRSR" id="PIRSR000350-3"/>
    </source>
</evidence>
<evidence type="ECO:0000256" key="9">
    <source>
        <dbReference type="PIRSR" id="PIRSR000350-4"/>
    </source>
</evidence>
<proteinExistence type="inferred from homology"/>
<protein>
    <submittedName>
        <fullName evidence="13">Mercuric reductase</fullName>
        <ecNumber evidence="13">1.16.1.1</ecNumber>
    </submittedName>
</protein>
<dbReference type="FunFam" id="3.30.390.30:FF:000001">
    <property type="entry name" value="Dihydrolipoyl dehydrogenase"/>
    <property type="match status" value="1"/>
</dbReference>
<evidence type="ECO:0000256" key="2">
    <source>
        <dbReference type="ARBA" id="ARBA00022630"/>
    </source>
</evidence>
<dbReference type="Gene3D" id="3.30.390.30">
    <property type="match status" value="1"/>
</dbReference>
<feature type="disulfide bond" description="Redox-active" evidence="9">
    <location>
        <begin position="43"/>
        <end position="48"/>
    </location>
</feature>
<dbReference type="Pfam" id="PF07992">
    <property type="entry name" value="Pyr_redox_2"/>
    <property type="match status" value="1"/>
</dbReference>
<gene>
    <name evidence="13" type="primary">merA</name>
    <name evidence="13" type="ORF">A6302_03517</name>
</gene>
<keyword evidence="6" id="KW-1015">Disulfide bond</keyword>
<comment type="similarity">
    <text evidence="1 10">Belongs to the class-I pyridine nucleotide-disulfide oxidoreductase family.</text>
</comment>
<keyword evidence="7 10" id="KW-0676">Redox-active center</keyword>
<evidence type="ECO:0000256" key="3">
    <source>
        <dbReference type="ARBA" id="ARBA00022827"/>
    </source>
</evidence>
<evidence type="ECO:0000256" key="7">
    <source>
        <dbReference type="ARBA" id="ARBA00023284"/>
    </source>
</evidence>
<keyword evidence="5 10" id="KW-0560">Oxidoreductase</keyword>
<comment type="caution">
    <text evidence="13">The sequence shown here is derived from an EMBL/GenBank/DDBJ whole genome shotgun (WGS) entry which is preliminary data.</text>
</comment>
<dbReference type="SUPFAM" id="SSF51905">
    <property type="entry name" value="FAD/NAD(P)-binding domain"/>
    <property type="match status" value="1"/>
</dbReference>
<evidence type="ECO:0000256" key="1">
    <source>
        <dbReference type="ARBA" id="ARBA00007532"/>
    </source>
</evidence>
<dbReference type="PANTHER" id="PTHR43014">
    <property type="entry name" value="MERCURIC REDUCTASE"/>
    <property type="match status" value="1"/>
</dbReference>
<accession>A0A1E3GYQ6</accession>
<keyword evidence="8" id="KW-0520">NAD</keyword>
<dbReference type="InterPro" id="IPR004099">
    <property type="entry name" value="Pyr_nucl-diS_OxRdtase_dimer"/>
</dbReference>
<dbReference type="GO" id="GO:0016152">
    <property type="term" value="F:mercury (II) reductase (NADP+) activity"/>
    <property type="evidence" value="ECO:0007669"/>
    <property type="project" value="UniProtKB-EC"/>
</dbReference>
<feature type="binding site" evidence="8">
    <location>
        <position position="307"/>
    </location>
    <ligand>
        <name>FAD</name>
        <dbReference type="ChEBI" id="CHEBI:57692"/>
    </ligand>
</feature>
<dbReference type="AlphaFoldDB" id="A0A1E3GYQ6"/>
<dbReference type="InterPro" id="IPR036188">
    <property type="entry name" value="FAD/NAD-bd_sf"/>
</dbReference>
<reference evidence="13 14" key="1">
    <citation type="submission" date="2016-07" db="EMBL/GenBank/DDBJ databases">
        <title>Draft Genome Sequence of Methylobrevis pamukkalensis PK2.</title>
        <authorList>
            <person name="Vasilenko O.V."/>
            <person name="Doronina N.V."/>
            <person name="Shmareva M.N."/>
            <person name="Tarlachkov S.V."/>
            <person name="Mustakhimov I."/>
            <person name="Trotsenko Y.A."/>
        </authorList>
    </citation>
    <scope>NUCLEOTIDE SEQUENCE [LARGE SCALE GENOMIC DNA]</scope>
    <source>
        <strain evidence="13 14">PK2</strain>
    </source>
</reference>
<feature type="domain" description="FAD/NAD(P)-binding" evidence="12">
    <location>
        <begin position="7"/>
        <end position="321"/>
    </location>
</feature>
<keyword evidence="2 10" id="KW-0285">Flavoprotein</keyword>
<evidence type="ECO:0000259" key="11">
    <source>
        <dbReference type="Pfam" id="PF02852"/>
    </source>
</evidence>
<keyword evidence="8" id="KW-0547">Nucleotide-binding</keyword>
<feature type="binding site" evidence="8">
    <location>
        <position position="200"/>
    </location>
    <ligand>
        <name>NAD(+)</name>
        <dbReference type="ChEBI" id="CHEBI:57540"/>
    </ligand>
</feature>
<dbReference type="InterPro" id="IPR012999">
    <property type="entry name" value="Pyr_OxRdtase_I_AS"/>
</dbReference>
<dbReference type="PANTHER" id="PTHR43014:SF2">
    <property type="entry name" value="MERCURIC REDUCTASE"/>
    <property type="match status" value="1"/>
</dbReference>
<dbReference type="SUPFAM" id="SSF55424">
    <property type="entry name" value="FAD/NAD-linked reductases, dimerisation (C-terminal) domain"/>
    <property type="match status" value="1"/>
</dbReference>
<dbReference type="InterPro" id="IPR023753">
    <property type="entry name" value="FAD/NAD-binding_dom"/>
</dbReference>
<dbReference type="PIRSF" id="PIRSF000350">
    <property type="entry name" value="Mercury_reductase_MerA"/>
    <property type="match status" value="1"/>
</dbReference>
<dbReference type="PROSITE" id="PS00076">
    <property type="entry name" value="PYRIDINE_REDOX_1"/>
    <property type="match status" value="1"/>
</dbReference>
<feature type="binding site" evidence="8">
    <location>
        <position position="267"/>
    </location>
    <ligand>
        <name>NAD(+)</name>
        <dbReference type="ChEBI" id="CHEBI:57540"/>
    </ligand>
</feature>
<dbReference type="InterPro" id="IPR001100">
    <property type="entry name" value="Pyr_nuc-diS_OxRdtase"/>
</dbReference>
<keyword evidence="14" id="KW-1185">Reference proteome</keyword>
<dbReference type="Pfam" id="PF02852">
    <property type="entry name" value="Pyr_redox_dim"/>
    <property type="match status" value="1"/>
</dbReference>
<dbReference type="EMBL" id="MCRJ01000105">
    <property type="protein sequence ID" value="ODN69172.1"/>
    <property type="molecule type" value="Genomic_DNA"/>
</dbReference>
<dbReference type="Proteomes" id="UP000094622">
    <property type="component" value="Unassembled WGS sequence"/>
</dbReference>
<evidence type="ECO:0000313" key="14">
    <source>
        <dbReference type="Proteomes" id="UP000094622"/>
    </source>
</evidence>
<keyword evidence="3 8" id="KW-0274">FAD</keyword>
<dbReference type="InterPro" id="IPR016156">
    <property type="entry name" value="FAD/NAD-linked_Rdtase_dimer_sf"/>
</dbReference>
<dbReference type="OrthoDB" id="9777423at2"/>
<dbReference type="GO" id="GO:0016668">
    <property type="term" value="F:oxidoreductase activity, acting on a sulfur group of donors, NAD(P) as acceptor"/>
    <property type="evidence" value="ECO:0007669"/>
    <property type="project" value="InterPro"/>
</dbReference>
<evidence type="ECO:0000256" key="4">
    <source>
        <dbReference type="ARBA" id="ARBA00022857"/>
    </source>
</evidence>
<dbReference type="PATRIC" id="fig|1439726.3.peg.3706"/>
<dbReference type="Gene3D" id="3.50.50.60">
    <property type="entry name" value="FAD/NAD(P)-binding domain"/>
    <property type="match status" value="2"/>
</dbReference>
<feature type="domain" description="Pyridine nucleotide-disulphide oxidoreductase dimerisation" evidence="11">
    <location>
        <begin position="344"/>
        <end position="451"/>
    </location>
</feature>
<evidence type="ECO:0000259" key="12">
    <source>
        <dbReference type="Pfam" id="PF07992"/>
    </source>
</evidence>
<evidence type="ECO:0000256" key="6">
    <source>
        <dbReference type="ARBA" id="ARBA00023157"/>
    </source>
</evidence>
<dbReference type="GO" id="GO:0050660">
    <property type="term" value="F:flavin adenine dinucleotide binding"/>
    <property type="evidence" value="ECO:0007669"/>
    <property type="project" value="TreeGrafter"/>
</dbReference>
<feature type="binding site" evidence="8">
    <location>
        <position position="52"/>
    </location>
    <ligand>
        <name>FAD</name>
        <dbReference type="ChEBI" id="CHEBI:57692"/>
    </ligand>
</feature>
<feature type="binding site" evidence="8">
    <location>
        <begin position="177"/>
        <end position="184"/>
    </location>
    <ligand>
        <name>NAD(+)</name>
        <dbReference type="ChEBI" id="CHEBI:57540"/>
    </ligand>
</feature>
<evidence type="ECO:0000313" key="13">
    <source>
        <dbReference type="EMBL" id="ODN69172.1"/>
    </source>
</evidence>
<dbReference type="EC" id="1.16.1.1" evidence="13"/>
<keyword evidence="4" id="KW-0521">NADP</keyword>
<dbReference type="GO" id="GO:0003955">
    <property type="term" value="F:NAD(P)H dehydrogenase (quinone) activity"/>
    <property type="evidence" value="ECO:0007669"/>
    <property type="project" value="TreeGrafter"/>
</dbReference>
<organism evidence="13 14">
    <name type="scientific">Methylobrevis pamukkalensis</name>
    <dbReference type="NCBI Taxonomy" id="1439726"/>
    <lineage>
        <taxon>Bacteria</taxon>
        <taxon>Pseudomonadati</taxon>
        <taxon>Pseudomonadota</taxon>
        <taxon>Alphaproteobacteria</taxon>
        <taxon>Hyphomicrobiales</taxon>
        <taxon>Pleomorphomonadaceae</taxon>
        <taxon>Methylobrevis</taxon>
    </lineage>
</organism>
<dbReference type="RefSeq" id="WP_069307844.1">
    <property type="nucleotide sequence ID" value="NZ_MCRJ01000105.1"/>
</dbReference>